<feature type="transmembrane region" description="Helical" evidence="1">
    <location>
        <begin position="1009"/>
        <end position="1027"/>
    </location>
</feature>
<comment type="caution">
    <text evidence="2">The sequence shown here is derived from an EMBL/GenBank/DDBJ whole genome shotgun (WGS) entry which is preliminary data.</text>
</comment>
<feature type="transmembrane region" description="Helical" evidence="1">
    <location>
        <begin position="1102"/>
        <end position="1119"/>
    </location>
</feature>
<dbReference type="EMBL" id="QKWP01000042">
    <property type="protein sequence ID" value="RIB29259.1"/>
    <property type="molecule type" value="Genomic_DNA"/>
</dbReference>
<feature type="transmembrane region" description="Helical" evidence="1">
    <location>
        <begin position="1126"/>
        <end position="1152"/>
    </location>
</feature>
<evidence type="ECO:0008006" key="4">
    <source>
        <dbReference type="Google" id="ProtNLM"/>
    </source>
</evidence>
<dbReference type="SUPFAM" id="SSF50978">
    <property type="entry name" value="WD40 repeat-like"/>
    <property type="match status" value="1"/>
</dbReference>
<feature type="transmembrane region" description="Helical" evidence="1">
    <location>
        <begin position="1047"/>
        <end position="1068"/>
    </location>
</feature>
<keyword evidence="1" id="KW-1133">Transmembrane helix</keyword>
<reference evidence="2 3" key="1">
    <citation type="submission" date="2018-06" db="EMBL/GenBank/DDBJ databases">
        <title>Comparative genomics reveals the genomic features of Rhizophagus irregularis, R. cerebriforme, R. diaphanum and Gigaspora rosea, and their symbiotic lifestyle signature.</title>
        <authorList>
            <person name="Morin E."/>
            <person name="San Clemente H."/>
            <person name="Chen E.C.H."/>
            <person name="De La Providencia I."/>
            <person name="Hainaut M."/>
            <person name="Kuo A."/>
            <person name="Kohler A."/>
            <person name="Murat C."/>
            <person name="Tang N."/>
            <person name="Roy S."/>
            <person name="Loubradou J."/>
            <person name="Henrissat B."/>
            <person name="Grigoriev I.V."/>
            <person name="Corradi N."/>
            <person name="Roux C."/>
            <person name="Martin F.M."/>
        </authorList>
    </citation>
    <scope>NUCLEOTIDE SEQUENCE [LARGE SCALE GENOMIC DNA]</scope>
    <source>
        <strain evidence="2 3">DAOM 194757</strain>
    </source>
</reference>
<dbReference type="OrthoDB" id="2323852at2759"/>
<sequence length="1345" mass="158728">MSTKNTEESIVKIEEDGEVKELYLATNPFGNFVVEFELLSSESSELSESRLLKYKFRMYNVKLEKEKDPDLNDRNGLSYRKLDEIDTSKQKTFEFETPQSELITSKNKLSWSVAVSNKLRKEKSSKSTYRLLAISCISRDDMIYKDPSDPNDIFGFTIVFVIDQDDYSIKEILKLDNYGGKVKLFARYKDKSSQNTDKKNTDEDKRNTDIKKTSDEKSLDKCFLTIFNAYGIHRYPFKYLNYNPTGKIRSFKYPKRIYHALDKNERFEAEFNNKYIQKCLNLHYFLVDTTDEGAQYIELYDLRTNQLVNTFKRRNLNSLNLIADIPDCIAISHNNKLLAYASGNYVKLYLIDCGLEIAYIELIKNVKESSDDFYDDYFMHFFNDDETLLIYQSKNHWAIWNIFSLKQKTIELKDHQLKFNLNMSNIFSNRDCYQLERSNSFVIIVKNKAEKGETKFSKEKYIYDGFISDFLRSESDNPEFKPLSLTESFAEKTNKKEKHFIFDLYHKKSELDEYYHIFEPWLYTSKKPDVKATPRYSVYIDEKKETLLLIGKHTIQVWHDRAEQDQAKQDQDKKRTLEFISVIDEDENKNLIIEKIEYAIRKFKISFKDTEKFIEMGCHDDIIHTVIEACKTLKFLNSIYYGTNIDNIDYSISLALKKCHSKFLEIVEQTRNIIVRFIQRFPISWRLLSIRYDLLGILIDADEKLLIKHILFNEKKDIDSPDDYIRKTFDIVYKLEKKNEDSNNKIPASDHLLHEKSMHMPQYTSWDGKENTIRRAFENKEPLYLGYLLEYYSNKAVKNIGWMISVGEILPDLYDRCHDPKNPNNGFFKSYLQILLYKPCFCSKGLDTPFFDFLTIPPSINNSFEVFIPITQLIPAKSHLEVEEISKEKIPNVRMVPLIDFATNNKTFLTPKGKEYSNFLKSLIFPNKYLPLEKIPIPILPIIEKVESDHDDPFYFNPSIEAIMNFMWHTSKSYWFYTLYIFIIYFLSYSIITWMYVAHMEVTGDFQHILMFVTVILFFYLTYYHFMVEFNQARSKKWNYLKDPFNYVDLFSLSLPFIISVYIFIEYYTIEDGFKYAESNIYLSFIIFISIIAIWYEFILLLRIYPGFAHYLVILYSIVIEIRSFLLFFALTVIAMGHALFIFLGYAAYIGLSESPTTYELMNGNNEFNLTEGEPENIFSNPFSAIISAYNWDSTGLDAWGFWPLIIISVLGNIAFIIILQNVIISFMSAAFESADKDGKRTVLNFQSRLIYDYARLEHSAFTSGKSNVDNKLISKLKAKYVCFYDEPSVTKAWRDEAKEWESNPIYWNAESQISTENDCRYFIEEKDIEFIWMSEEKNEGETTK</sequence>
<feature type="transmembrane region" description="Helical" evidence="1">
    <location>
        <begin position="1200"/>
        <end position="1220"/>
    </location>
</feature>
<name>A0A397W7F0_9GLOM</name>
<evidence type="ECO:0000256" key="1">
    <source>
        <dbReference type="SAM" id="Phobius"/>
    </source>
</evidence>
<organism evidence="2 3">
    <name type="scientific">Gigaspora rosea</name>
    <dbReference type="NCBI Taxonomy" id="44941"/>
    <lineage>
        <taxon>Eukaryota</taxon>
        <taxon>Fungi</taxon>
        <taxon>Fungi incertae sedis</taxon>
        <taxon>Mucoromycota</taxon>
        <taxon>Glomeromycotina</taxon>
        <taxon>Glomeromycetes</taxon>
        <taxon>Diversisporales</taxon>
        <taxon>Gigasporaceae</taxon>
        <taxon>Gigaspora</taxon>
    </lineage>
</organism>
<accession>A0A397W7F0</accession>
<evidence type="ECO:0000313" key="2">
    <source>
        <dbReference type="EMBL" id="RIB29259.1"/>
    </source>
</evidence>
<gene>
    <name evidence="2" type="ORF">C2G38_2239016</name>
</gene>
<keyword evidence="1" id="KW-0812">Transmembrane</keyword>
<dbReference type="STRING" id="44941.A0A397W7F0"/>
<dbReference type="Proteomes" id="UP000266673">
    <property type="component" value="Unassembled WGS sequence"/>
</dbReference>
<protein>
    <recommendedName>
        <fullName evidence="4">Ion transport domain-containing protein</fullName>
    </recommendedName>
</protein>
<feature type="transmembrane region" description="Helical" evidence="1">
    <location>
        <begin position="1080"/>
        <end position="1096"/>
    </location>
</feature>
<proteinExistence type="predicted"/>
<dbReference type="InterPro" id="IPR036322">
    <property type="entry name" value="WD40_repeat_dom_sf"/>
</dbReference>
<evidence type="ECO:0000313" key="3">
    <source>
        <dbReference type="Proteomes" id="UP000266673"/>
    </source>
</evidence>
<keyword evidence="1" id="KW-0472">Membrane</keyword>
<keyword evidence="3" id="KW-1185">Reference proteome</keyword>
<feature type="transmembrane region" description="Helical" evidence="1">
    <location>
        <begin position="974"/>
        <end position="997"/>
    </location>
</feature>